<reference evidence="2" key="2">
    <citation type="submission" date="2016-06" db="UniProtKB">
        <authorList>
            <consortium name="WormBaseParasite"/>
        </authorList>
    </citation>
    <scope>IDENTIFICATION</scope>
</reference>
<reference evidence="1" key="1">
    <citation type="submission" date="2014-05" db="EMBL/GenBank/DDBJ databases">
        <title>The genome and life-stage specific transcriptomes of Globodera pallida elucidate key aspects of plant parasitism by a cyst nematode.</title>
        <authorList>
            <person name="Cotton J.A."/>
            <person name="Lilley C.J."/>
            <person name="Jones L.M."/>
            <person name="Kikuchi T."/>
            <person name="Reid A.J."/>
            <person name="Thorpe P."/>
            <person name="Tsai I.J."/>
            <person name="Beasley H."/>
            <person name="Blok V."/>
            <person name="Cock P.J.A."/>
            <person name="Van den Akker S.E."/>
            <person name="Holroyd N."/>
            <person name="Hunt M."/>
            <person name="Mantelin S."/>
            <person name="Naghra H."/>
            <person name="Pain A."/>
            <person name="Palomares-Rius J.E."/>
            <person name="Zarowiecki M."/>
            <person name="Berriman M."/>
            <person name="Jones J.T."/>
            <person name="Urwin P.E."/>
        </authorList>
    </citation>
    <scope>NUCLEOTIDE SEQUENCE [LARGE SCALE GENOMIC DNA]</scope>
    <source>
        <strain evidence="1">Lindley</strain>
    </source>
</reference>
<proteinExistence type="predicted"/>
<protein>
    <submittedName>
        <fullName evidence="2">Pentatricopeptide repeat-containing protein</fullName>
    </submittedName>
</protein>
<name>A0A183C074_GLOPA</name>
<dbReference type="WBParaSite" id="GPLIN_000626600">
    <property type="protein sequence ID" value="GPLIN_000626600"/>
    <property type="gene ID" value="GPLIN_000626600"/>
</dbReference>
<dbReference type="AlphaFoldDB" id="A0A183C074"/>
<evidence type="ECO:0000313" key="1">
    <source>
        <dbReference type="Proteomes" id="UP000050741"/>
    </source>
</evidence>
<evidence type="ECO:0000313" key="2">
    <source>
        <dbReference type="WBParaSite" id="GPLIN_000626600"/>
    </source>
</evidence>
<sequence length="186" mass="21323">MSSSSSSGGDADWKPVPPCGCGWQHYRAIKMEWHAHPLGIGTKLQILNAHILATTMFGPAGLVTVSTLVPGDKRHHAVLVYFICGACSKVNRCTYDFSNHGKENRWGYYGRSLQLMAVTNLYFSYEKVEDVFRGMWTKYSLHGGNCKDWACDFYNRVNEKCEEERLWNNFWRVAHTVLFGEWRTQS</sequence>
<keyword evidence="1" id="KW-1185">Reference proteome</keyword>
<dbReference type="Proteomes" id="UP000050741">
    <property type="component" value="Unassembled WGS sequence"/>
</dbReference>
<accession>A0A183C074</accession>
<organism evidence="1 2">
    <name type="scientific">Globodera pallida</name>
    <name type="common">Potato cyst nematode worm</name>
    <name type="synonym">Heterodera pallida</name>
    <dbReference type="NCBI Taxonomy" id="36090"/>
    <lineage>
        <taxon>Eukaryota</taxon>
        <taxon>Metazoa</taxon>
        <taxon>Ecdysozoa</taxon>
        <taxon>Nematoda</taxon>
        <taxon>Chromadorea</taxon>
        <taxon>Rhabditida</taxon>
        <taxon>Tylenchina</taxon>
        <taxon>Tylenchomorpha</taxon>
        <taxon>Tylenchoidea</taxon>
        <taxon>Heteroderidae</taxon>
        <taxon>Heteroderinae</taxon>
        <taxon>Globodera</taxon>
    </lineage>
</organism>